<evidence type="ECO:0000259" key="1">
    <source>
        <dbReference type="PROSITE" id="PS50234"/>
    </source>
</evidence>
<dbReference type="Proteomes" id="UP000326354">
    <property type="component" value="Chromosome"/>
</dbReference>
<dbReference type="KEGG" id="uam:UABAM_03027"/>
<organism evidence="2 3">
    <name type="scientific">Uabimicrobium amorphum</name>
    <dbReference type="NCBI Taxonomy" id="2596890"/>
    <lineage>
        <taxon>Bacteria</taxon>
        <taxon>Pseudomonadati</taxon>
        <taxon>Planctomycetota</taxon>
        <taxon>Candidatus Uabimicrobiia</taxon>
        <taxon>Candidatus Uabimicrobiales</taxon>
        <taxon>Candidatus Uabimicrobiaceae</taxon>
        <taxon>Candidatus Uabimicrobium</taxon>
    </lineage>
</organism>
<evidence type="ECO:0000313" key="3">
    <source>
        <dbReference type="Proteomes" id="UP000326354"/>
    </source>
</evidence>
<dbReference type="Gene3D" id="3.40.50.410">
    <property type="entry name" value="von Willebrand factor, type A domain"/>
    <property type="match status" value="1"/>
</dbReference>
<feature type="domain" description="VWFA" evidence="1">
    <location>
        <begin position="40"/>
        <end position="212"/>
    </location>
</feature>
<protein>
    <recommendedName>
        <fullName evidence="1">VWFA domain-containing protein</fullName>
    </recommendedName>
</protein>
<evidence type="ECO:0000313" key="2">
    <source>
        <dbReference type="EMBL" id="BBM84666.1"/>
    </source>
</evidence>
<reference evidence="2 3" key="1">
    <citation type="submission" date="2019-08" db="EMBL/GenBank/DDBJ databases">
        <title>Complete genome sequence of Candidatus Uab amorphum.</title>
        <authorList>
            <person name="Shiratori T."/>
            <person name="Suzuki S."/>
            <person name="Kakizawa Y."/>
            <person name="Ishida K."/>
        </authorList>
    </citation>
    <scope>NUCLEOTIDE SEQUENCE [LARGE SCALE GENOMIC DNA]</scope>
    <source>
        <strain evidence="2 3">SRT547</strain>
    </source>
</reference>
<dbReference type="PANTHER" id="PTHR10579">
    <property type="entry name" value="CALCIUM-ACTIVATED CHLORIDE CHANNEL REGULATOR"/>
    <property type="match status" value="1"/>
</dbReference>
<dbReference type="SMART" id="SM00327">
    <property type="entry name" value="VWA"/>
    <property type="match status" value="1"/>
</dbReference>
<proteinExistence type="predicted"/>
<dbReference type="PANTHER" id="PTHR10579:SF43">
    <property type="entry name" value="ZINC FINGER (C3HC4-TYPE RING FINGER) FAMILY PROTEIN"/>
    <property type="match status" value="1"/>
</dbReference>
<dbReference type="RefSeq" id="WP_151968806.1">
    <property type="nucleotide sequence ID" value="NZ_AP019860.1"/>
</dbReference>
<sequence length="414" mass="46491">MKHSHLLDYIAIPPNKESTVYLLLKLESFAIESAERKNLNLSLILDRSGSMAGTKLDYTKKASRSLVDHLVGKDIFSLVIYDDTVQTLISPQQAKNKNNIRRTIDSIYSGGMTNLSGGWLEGLGHIDKFLDKEKINRALLLTDGLANQGIVEHDKLKEIAGKWREKGISTTTLGFGSGFNEDLLAGMADAGGGSFYFIENPDDAPKVFKEELGDLTTLVAQNMKVTAHCDSTVSIHKQLNEYPKIDLTTWDFGDMFADEFKSMLFELKIQPQPAGETKIMDITINYDQIYPQVEKKSITFAVNIVVDEKKAADCGRDEEVIQEYMLLESALQKQKAIDYADQGDYARSIACFKDMSAMLASSPCATPQMQAEQCELDEYVREMEEKSYSPGLRKKAMYKKFAAQRSKEVYKKKK</sequence>
<dbReference type="EMBL" id="AP019860">
    <property type="protein sequence ID" value="BBM84666.1"/>
    <property type="molecule type" value="Genomic_DNA"/>
</dbReference>
<dbReference type="InterPro" id="IPR002035">
    <property type="entry name" value="VWF_A"/>
</dbReference>
<accession>A0A5S9F3G8</accession>
<dbReference type="InterPro" id="IPR036465">
    <property type="entry name" value="vWFA_dom_sf"/>
</dbReference>
<keyword evidence="3" id="KW-1185">Reference proteome</keyword>
<gene>
    <name evidence="2" type="ORF">UABAM_03027</name>
</gene>
<name>A0A5S9F3G8_UABAM</name>
<dbReference type="Pfam" id="PF00092">
    <property type="entry name" value="VWA"/>
    <property type="match status" value="1"/>
</dbReference>
<dbReference type="SUPFAM" id="SSF53300">
    <property type="entry name" value="vWA-like"/>
    <property type="match status" value="1"/>
</dbReference>
<dbReference type="AlphaFoldDB" id="A0A5S9F3G8"/>
<dbReference type="InterPro" id="IPR051266">
    <property type="entry name" value="CLCR"/>
</dbReference>
<dbReference type="OrthoDB" id="9805121at2"/>
<dbReference type="PROSITE" id="PS50234">
    <property type="entry name" value="VWFA"/>
    <property type="match status" value="1"/>
</dbReference>